<evidence type="ECO:0000259" key="1">
    <source>
        <dbReference type="Pfam" id="PF20408"/>
    </source>
</evidence>
<dbReference type="PANTHER" id="PTHR13136:SF11">
    <property type="entry name" value="TESTIS-EXPRESSED PROTEIN 30"/>
    <property type="match status" value="1"/>
</dbReference>
<dbReference type="AlphaFoldDB" id="A0A1K1RZX7"/>
<dbReference type="EMBL" id="FPJG01000006">
    <property type="protein sequence ID" value="SFW77720.1"/>
    <property type="molecule type" value="Genomic_DNA"/>
</dbReference>
<keyword evidence="3" id="KW-1185">Reference proteome</keyword>
<name>A0A1K1RZX7_9PSEU</name>
<dbReference type="SUPFAM" id="SSF53474">
    <property type="entry name" value="alpha/beta-Hydrolases"/>
    <property type="match status" value="1"/>
</dbReference>
<dbReference type="InterPro" id="IPR046879">
    <property type="entry name" value="KANL3/Tex30_Abhydrolase"/>
</dbReference>
<gene>
    <name evidence="2" type="ORF">SAMN04489730_4369</name>
</gene>
<dbReference type="STRING" id="546364.SAMN04489730_4369"/>
<dbReference type="GO" id="GO:0016787">
    <property type="term" value="F:hydrolase activity"/>
    <property type="evidence" value="ECO:0007669"/>
    <property type="project" value="UniProtKB-KW"/>
</dbReference>
<organism evidence="2 3">
    <name type="scientific">Amycolatopsis australiensis</name>
    <dbReference type="NCBI Taxonomy" id="546364"/>
    <lineage>
        <taxon>Bacteria</taxon>
        <taxon>Bacillati</taxon>
        <taxon>Actinomycetota</taxon>
        <taxon>Actinomycetes</taxon>
        <taxon>Pseudonocardiales</taxon>
        <taxon>Pseudonocardiaceae</taxon>
        <taxon>Amycolatopsis</taxon>
    </lineage>
</organism>
<evidence type="ECO:0000313" key="3">
    <source>
        <dbReference type="Proteomes" id="UP000182740"/>
    </source>
</evidence>
<keyword evidence="2" id="KW-0378">Hydrolase</keyword>
<proteinExistence type="predicted"/>
<dbReference type="Proteomes" id="UP000182740">
    <property type="component" value="Unassembled WGS sequence"/>
</dbReference>
<accession>A0A1K1RZX7</accession>
<sequence length="254" mass="27182">MVVDGGIARWAGTVDPDARDEEDWVSEVEPAVSVWPARGRTGAVVLVLHGGAERGTGGVPPWKLAHLRMVPIARALHRAGRKAGVEVRLLRNRRYGWNAPAEDPVGDARWALARIRADHPGLPVVLVGHSMGGRVALRVADDPAVLGVCALAPWTPRGEPVAAVTGRSVLIVHGTRDRMTSPAESHAFAERAEGVAARVARFEIANEGHAMLRRSSVWTRLTIAFTLDVLAGEAGDELRGAWAAPGPERLRIPV</sequence>
<dbReference type="InterPro" id="IPR029058">
    <property type="entry name" value="AB_hydrolase_fold"/>
</dbReference>
<dbReference type="Gene3D" id="3.40.50.1820">
    <property type="entry name" value="alpha/beta hydrolase"/>
    <property type="match status" value="1"/>
</dbReference>
<dbReference type="Pfam" id="PF20408">
    <property type="entry name" value="Abhydrolase_11"/>
    <property type="match status" value="1"/>
</dbReference>
<protein>
    <submittedName>
        <fullName evidence="2">Alpha/beta hydrolase family protein</fullName>
    </submittedName>
</protein>
<dbReference type="InterPro" id="IPR026555">
    <property type="entry name" value="NSL3/Tex30"/>
</dbReference>
<feature type="domain" description="KANL3/Tex30 alpha/beta hydrolase-like" evidence="1">
    <location>
        <begin position="119"/>
        <end position="187"/>
    </location>
</feature>
<evidence type="ECO:0000313" key="2">
    <source>
        <dbReference type="EMBL" id="SFW77720.1"/>
    </source>
</evidence>
<reference evidence="3" key="1">
    <citation type="submission" date="2016-11" db="EMBL/GenBank/DDBJ databases">
        <authorList>
            <person name="Varghese N."/>
            <person name="Submissions S."/>
        </authorList>
    </citation>
    <scope>NUCLEOTIDE SEQUENCE [LARGE SCALE GENOMIC DNA]</scope>
    <source>
        <strain evidence="3">DSM 44671</strain>
    </source>
</reference>
<dbReference type="PANTHER" id="PTHR13136">
    <property type="entry name" value="TESTIS DEVELOPMENT PROTEIN PRTD"/>
    <property type="match status" value="1"/>
</dbReference>